<protein>
    <submittedName>
        <fullName evidence="2">Uncharacterized protein</fullName>
    </submittedName>
</protein>
<proteinExistence type="predicted"/>
<dbReference type="AlphaFoldDB" id="A0A9W7GGP8"/>
<dbReference type="EMBL" id="BRYA01001479">
    <property type="protein sequence ID" value="GMI44406.1"/>
    <property type="molecule type" value="Genomic_DNA"/>
</dbReference>
<name>A0A9W7GGP8_9STRA</name>
<comment type="caution">
    <text evidence="2">The sequence shown here is derived from an EMBL/GenBank/DDBJ whole genome shotgun (WGS) entry which is preliminary data.</text>
</comment>
<gene>
    <name evidence="2" type="ORF">TrCOL_g1317</name>
</gene>
<feature type="chain" id="PRO_5040780821" evidence="1">
    <location>
        <begin position="20"/>
        <end position="107"/>
    </location>
</feature>
<feature type="signal peptide" evidence="1">
    <location>
        <begin position="1"/>
        <end position="19"/>
    </location>
</feature>
<organism evidence="2 3">
    <name type="scientific">Triparma columacea</name>
    <dbReference type="NCBI Taxonomy" id="722753"/>
    <lineage>
        <taxon>Eukaryota</taxon>
        <taxon>Sar</taxon>
        <taxon>Stramenopiles</taxon>
        <taxon>Ochrophyta</taxon>
        <taxon>Bolidophyceae</taxon>
        <taxon>Parmales</taxon>
        <taxon>Triparmaceae</taxon>
        <taxon>Triparma</taxon>
    </lineage>
</organism>
<dbReference type="OrthoDB" id="10420927at2759"/>
<reference evidence="3" key="1">
    <citation type="journal article" date="2023" name="Commun. Biol.">
        <title>Genome analysis of Parmales, the sister group of diatoms, reveals the evolutionary specialization of diatoms from phago-mixotrophs to photoautotrophs.</title>
        <authorList>
            <person name="Ban H."/>
            <person name="Sato S."/>
            <person name="Yoshikawa S."/>
            <person name="Yamada K."/>
            <person name="Nakamura Y."/>
            <person name="Ichinomiya M."/>
            <person name="Sato N."/>
            <person name="Blanc-Mathieu R."/>
            <person name="Endo H."/>
            <person name="Kuwata A."/>
            <person name="Ogata H."/>
        </authorList>
    </citation>
    <scope>NUCLEOTIDE SEQUENCE [LARGE SCALE GENOMIC DNA]</scope>
</reference>
<keyword evidence="3" id="KW-1185">Reference proteome</keyword>
<accession>A0A9W7GGP8</accession>
<keyword evidence="1" id="KW-0732">Signal</keyword>
<dbReference type="PROSITE" id="PS51257">
    <property type="entry name" value="PROKAR_LIPOPROTEIN"/>
    <property type="match status" value="1"/>
</dbReference>
<evidence type="ECO:0000313" key="2">
    <source>
        <dbReference type="EMBL" id="GMI44406.1"/>
    </source>
</evidence>
<evidence type="ECO:0000256" key="1">
    <source>
        <dbReference type="SAM" id="SignalP"/>
    </source>
</evidence>
<sequence>MKFAIATILALSFASSAGASCTWTGPHKGEITSDEDPLSDKLSLEEAKAICEESDSCIGVDSSWYVGTPFTARSGTFRADRSSYSVTYLKECKGQVESAERSLRGSK</sequence>
<evidence type="ECO:0000313" key="3">
    <source>
        <dbReference type="Proteomes" id="UP001165065"/>
    </source>
</evidence>
<dbReference type="Proteomes" id="UP001165065">
    <property type="component" value="Unassembled WGS sequence"/>
</dbReference>